<evidence type="ECO:0000259" key="8">
    <source>
        <dbReference type="Pfam" id="PF00082"/>
    </source>
</evidence>
<dbReference type="SUPFAM" id="SSF52743">
    <property type="entry name" value="Subtilisin-like"/>
    <property type="match status" value="1"/>
</dbReference>
<keyword evidence="11" id="KW-1185">Reference proteome</keyword>
<evidence type="ECO:0000256" key="2">
    <source>
        <dbReference type="ARBA" id="ARBA00022670"/>
    </source>
</evidence>
<keyword evidence="4 6" id="KW-0378">Hydrolase</keyword>
<dbReference type="PROSITE" id="PS00136">
    <property type="entry name" value="SUBTILASE_ASP"/>
    <property type="match status" value="1"/>
</dbReference>
<dbReference type="PANTHER" id="PTHR43806">
    <property type="entry name" value="PEPTIDASE S8"/>
    <property type="match status" value="1"/>
</dbReference>
<dbReference type="NCBIfam" id="TIGR04183">
    <property type="entry name" value="Por_Secre_tail"/>
    <property type="match status" value="1"/>
</dbReference>
<dbReference type="PANTHER" id="PTHR43806:SF67">
    <property type="entry name" value="EGF-LIKE DOMAIN-CONTAINING PROTEIN"/>
    <property type="match status" value="1"/>
</dbReference>
<dbReference type="PRINTS" id="PR00723">
    <property type="entry name" value="SUBTILISIN"/>
</dbReference>
<dbReference type="InterPro" id="IPR036852">
    <property type="entry name" value="Peptidase_S8/S53_dom_sf"/>
</dbReference>
<dbReference type="PROSITE" id="PS51892">
    <property type="entry name" value="SUBTILASE"/>
    <property type="match status" value="1"/>
</dbReference>
<gene>
    <name evidence="10" type="ORF">SAMN05421679_101114</name>
</gene>
<keyword evidence="2 6" id="KW-0645">Protease</keyword>
<comment type="similarity">
    <text evidence="1 6 7">Belongs to the peptidase S8 family.</text>
</comment>
<dbReference type="InterPro" id="IPR026444">
    <property type="entry name" value="Secre_tail"/>
</dbReference>
<evidence type="ECO:0000256" key="3">
    <source>
        <dbReference type="ARBA" id="ARBA00022729"/>
    </source>
</evidence>
<dbReference type="InterPro" id="IPR015500">
    <property type="entry name" value="Peptidase_S8_subtilisin-rel"/>
</dbReference>
<accession>A0ABY1R0P5</accession>
<feature type="active site" description="Charge relay system" evidence="6">
    <location>
        <position position="231"/>
    </location>
</feature>
<comment type="caution">
    <text evidence="10">The sequence shown here is derived from an EMBL/GenBank/DDBJ whole genome shotgun (WGS) entry which is preliminary data.</text>
</comment>
<evidence type="ECO:0000256" key="5">
    <source>
        <dbReference type="ARBA" id="ARBA00022825"/>
    </source>
</evidence>
<dbReference type="InterPro" id="IPR050131">
    <property type="entry name" value="Peptidase_S8_subtilisin-like"/>
</dbReference>
<feature type="active site" description="Charge relay system" evidence="6">
    <location>
        <position position="189"/>
    </location>
</feature>
<evidence type="ECO:0000313" key="11">
    <source>
        <dbReference type="Proteomes" id="UP001158050"/>
    </source>
</evidence>
<protein>
    <submittedName>
        <fullName evidence="10">Por secretion system C-terminal sorting domain-containing protein</fullName>
    </submittedName>
</protein>
<sequence length="545" mass="59951">MFKKSKYGNVRKIFTIVSVGISLYATAQTELVFVFFKDKPNKAAFYSNPLSELTQKSLNRRTNLGITLTDQDAPIEPTYIQNIKNLGFTVTDYSKWLNGVAVNATSTQIAQLSQQSYVDHVETFVRNPSGGIRKEKINKFKQFNQQSTSRDILTTFNYGNSLAQTNQINLRQLHVAGYTGTGMSIAVIDTGFPYVNTGSAFKRMRDTGHIKATYNFVTKSSSVYTTSLNPHGAMCLGIIGGYIDGTFVGSAPDADFYLYASENADIEIPEEQLYWIEAAEEADRQGVDVISTSLGYSEFDDSRYDYTYADMNGTTTFISRGAQIASEKGIFVLIAAGNEGQNPWHYISAPADNAKVFSIGAVNSTGTSSGFSSYGPNSAGVIKPDASARGSNTYYAYNNTSDFGSGTSFATPLAAGGITCLLQFLPNSTSRDNVKQRLRQDASLYPSNSDQMGYGILNLYKSYQTYLGINDIEKSKIKIYPNPAKDFINITSEKPVRSIEIYDTLGRLIKTESSGKINVTQLSKGNYLLKMKTDSGETIEKFIKE</sequence>
<dbReference type="PIRSF" id="PIRSF037903">
    <property type="entry name" value="Subtilisin_rel_GFO_2223"/>
    <property type="match status" value="1"/>
</dbReference>
<dbReference type="Pfam" id="PF18962">
    <property type="entry name" value="Por_Secre_tail"/>
    <property type="match status" value="1"/>
</dbReference>
<evidence type="ECO:0000259" key="9">
    <source>
        <dbReference type="Pfam" id="PF18962"/>
    </source>
</evidence>
<evidence type="ECO:0000256" key="4">
    <source>
        <dbReference type="ARBA" id="ARBA00022801"/>
    </source>
</evidence>
<reference evidence="10 11" key="1">
    <citation type="submission" date="2017-05" db="EMBL/GenBank/DDBJ databases">
        <authorList>
            <person name="Varghese N."/>
            <person name="Submissions S."/>
        </authorList>
    </citation>
    <scope>NUCLEOTIDE SEQUENCE [LARGE SCALE GENOMIC DNA]</scope>
    <source>
        <strain evidence="10 11">DSM 18015</strain>
    </source>
</reference>
<dbReference type="Gene3D" id="3.40.50.200">
    <property type="entry name" value="Peptidase S8/S53 domain"/>
    <property type="match status" value="1"/>
</dbReference>
<feature type="active site" description="Charge relay system" evidence="6">
    <location>
        <position position="408"/>
    </location>
</feature>
<name>A0ABY1R0P5_9FLAO</name>
<dbReference type="InterPro" id="IPR017317">
    <property type="entry name" value="Pept_S8_subtilisin_bacteroid-2"/>
</dbReference>
<dbReference type="EMBL" id="FXUO01000001">
    <property type="protein sequence ID" value="SMP86305.1"/>
    <property type="molecule type" value="Genomic_DNA"/>
</dbReference>
<organism evidence="10 11">
    <name type="scientific">Epilithonimonas pallida</name>
    <dbReference type="NCBI Taxonomy" id="373671"/>
    <lineage>
        <taxon>Bacteria</taxon>
        <taxon>Pseudomonadati</taxon>
        <taxon>Bacteroidota</taxon>
        <taxon>Flavobacteriia</taxon>
        <taxon>Flavobacteriales</taxon>
        <taxon>Weeksellaceae</taxon>
        <taxon>Chryseobacterium group</taxon>
        <taxon>Epilithonimonas</taxon>
    </lineage>
</organism>
<proteinExistence type="inferred from homology"/>
<dbReference type="InterPro" id="IPR023827">
    <property type="entry name" value="Peptidase_S8_Asp-AS"/>
</dbReference>
<evidence type="ECO:0000256" key="6">
    <source>
        <dbReference type="PROSITE-ProRule" id="PRU01240"/>
    </source>
</evidence>
<keyword evidence="3" id="KW-0732">Signal</keyword>
<feature type="domain" description="Peptidase S8/S53" evidence="8">
    <location>
        <begin position="180"/>
        <end position="455"/>
    </location>
</feature>
<dbReference type="PROSITE" id="PS00138">
    <property type="entry name" value="SUBTILASE_SER"/>
    <property type="match status" value="1"/>
</dbReference>
<keyword evidence="5 6" id="KW-0720">Serine protease</keyword>
<dbReference type="Pfam" id="PF00082">
    <property type="entry name" value="Peptidase_S8"/>
    <property type="match status" value="1"/>
</dbReference>
<evidence type="ECO:0000256" key="1">
    <source>
        <dbReference type="ARBA" id="ARBA00011073"/>
    </source>
</evidence>
<dbReference type="InterPro" id="IPR023828">
    <property type="entry name" value="Peptidase_S8_Ser-AS"/>
</dbReference>
<evidence type="ECO:0000256" key="7">
    <source>
        <dbReference type="RuleBase" id="RU003355"/>
    </source>
</evidence>
<dbReference type="InterPro" id="IPR000209">
    <property type="entry name" value="Peptidase_S8/S53_dom"/>
</dbReference>
<feature type="domain" description="Secretion system C-terminal sorting" evidence="9">
    <location>
        <begin position="479"/>
        <end position="543"/>
    </location>
</feature>
<evidence type="ECO:0000313" key="10">
    <source>
        <dbReference type="EMBL" id="SMP86305.1"/>
    </source>
</evidence>
<dbReference type="Proteomes" id="UP001158050">
    <property type="component" value="Unassembled WGS sequence"/>
</dbReference>